<dbReference type="EMBL" id="JANCLT010000016">
    <property type="protein sequence ID" value="MCP8970934.1"/>
    <property type="molecule type" value="Genomic_DNA"/>
</dbReference>
<accession>A0AA41X8M9</accession>
<proteinExistence type="predicted"/>
<organism evidence="1 2">
    <name type="scientific">Ectobacillus ponti</name>
    <dbReference type="NCBI Taxonomy" id="2961894"/>
    <lineage>
        <taxon>Bacteria</taxon>
        <taxon>Bacillati</taxon>
        <taxon>Bacillota</taxon>
        <taxon>Bacilli</taxon>
        <taxon>Bacillales</taxon>
        <taxon>Bacillaceae</taxon>
        <taxon>Ectobacillus</taxon>
    </lineage>
</organism>
<dbReference type="RefSeq" id="WP_254760860.1">
    <property type="nucleotide sequence ID" value="NZ_JANCLT010000016.1"/>
</dbReference>
<evidence type="ECO:0000313" key="1">
    <source>
        <dbReference type="EMBL" id="MCP8970934.1"/>
    </source>
</evidence>
<protein>
    <submittedName>
        <fullName evidence="1">Uncharacterized protein</fullName>
    </submittedName>
</protein>
<name>A0AA41X8M9_9BACI</name>
<comment type="caution">
    <text evidence="1">The sequence shown here is derived from an EMBL/GenBank/DDBJ whole genome shotgun (WGS) entry which is preliminary data.</text>
</comment>
<dbReference type="Proteomes" id="UP001156102">
    <property type="component" value="Unassembled WGS sequence"/>
</dbReference>
<gene>
    <name evidence="1" type="ORF">NK662_20650</name>
</gene>
<dbReference type="AlphaFoldDB" id="A0AA41X8M9"/>
<keyword evidence="2" id="KW-1185">Reference proteome</keyword>
<sequence>MEYDKVARGFLEGFFPKVLAKPRPVSILGIARNEMVLDVQFICLSEELDIYGMTVFFDGLVEIYDCEEGLYNSKFFKSETMLIDPEAYKRTNAGCVNNTIFLAPK</sequence>
<evidence type="ECO:0000313" key="2">
    <source>
        <dbReference type="Proteomes" id="UP001156102"/>
    </source>
</evidence>
<reference evidence="1" key="1">
    <citation type="submission" date="2022-07" db="EMBL/GenBank/DDBJ databases">
        <authorList>
            <person name="Li W.-J."/>
            <person name="Deng Q.-Q."/>
        </authorList>
    </citation>
    <scope>NUCLEOTIDE SEQUENCE</scope>
    <source>
        <strain evidence="1">SYSU M60031</strain>
    </source>
</reference>